<keyword evidence="4" id="KW-1185">Reference proteome</keyword>
<evidence type="ECO:0000313" key="4">
    <source>
        <dbReference type="Proteomes" id="UP001148018"/>
    </source>
</evidence>
<dbReference type="Proteomes" id="UP001148018">
    <property type="component" value="Unassembled WGS sequence"/>
</dbReference>
<feature type="transmembrane region" description="Helical" evidence="2">
    <location>
        <begin position="79"/>
        <end position="98"/>
    </location>
</feature>
<dbReference type="AlphaFoldDB" id="A0A9Q0ESE9"/>
<dbReference type="EMBL" id="JANIIK010000039">
    <property type="protein sequence ID" value="KAJ3609752.1"/>
    <property type="molecule type" value="Genomic_DNA"/>
</dbReference>
<gene>
    <name evidence="3" type="ORF">NHX12_024263</name>
</gene>
<comment type="caution">
    <text evidence="3">The sequence shown here is derived from an EMBL/GenBank/DDBJ whole genome shotgun (WGS) entry which is preliminary data.</text>
</comment>
<protein>
    <submittedName>
        <fullName evidence="3">Uncharacterized protein</fullName>
    </submittedName>
</protein>
<evidence type="ECO:0000256" key="1">
    <source>
        <dbReference type="SAM" id="MobiDB-lite"/>
    </source>
</evidence>
<evidence type="ECO:0000313" key="3">
    <source>
        <dbReference type="EMBL" id="KAJ3609752.1"/>
    </source>
</evidence>
<feature type="compositionally biased region" description="Basic and acidic residues" evidence="1">
    <location>
        <begin position="1"/>
        <end position="13"/>
    </location>
</feature>
<feature type="region of interest" description="Disordered" evidence="1">
    <location>
        <begin position="58"/>
        <end position="77"/>
    </location>
</feature>
<organism evidence="3 4">
    <name type="scientific">Muraenolepis orangiensis</name>
    <name type="common">Patagonian moray cod</name>
    <dbReference type="NCBI Taxonomy" id="630683"/>
    <lineage>
        <taxon>Eukaryota</taxon>
        <taxon>Metazoa</taxon>
        <taxon>Chordata</taxon>
        <taxon>Craniata</taxon>
        <taxon>Vertebrata</taxon>
        <taxon>Euteleostomi</taxon>
        <taxon>Actinopterygii</taxon>
        <taxon>Neopterygii</taxon>
        <taxon>Teleostei</taxon>
        <taxon>Neoteleostei</taxon>
        <taxon>Acanthomorphata</taxon>
        <taxon>Zeiogadaria</taxon>
        <taxon>Gadariae</taxon>
        <taxon>Gadiformes</taxon>
        <taxon>Muraenolepidoidei</taxon>
        <taxon>Muraenolepididae</taxon>
        <taxon>Muraenolepis</taxon>
    </lineage>
</organism>
<evidence type="ECO:0000256" key="2">
    <source>
        <dbReference type="SAM" id="Phobius"/>
    </source>
</evidence>
<sequence>MARSDVAEPDRGTAEGSSVPGLDPTSPLLSPEDALPGGVGGRLQRALERMLVSVAETSDQVGNTLERPGRNPDTPRPSLATAVHCVVVLFIIFFYYAVF</sequence>
<keyword evidence="2" id="KW-1133">Transmembrane helix</keyword>
<name>A0A9Q0ESE9_9TELE</name>
<reference evidence="3" key="1">
    <citation type="submission" date="2022-07" db="EMBL/GenBank/DDBJ databases">
        <title>Chromosome-level genome of Muraenolepis orangiensis.</title>
        <authorList>
            <person name="Kim J."/>
        </authorList>
    </citation>
    <scope>NUCLEOTIDE SEQUENCE</scope>
    <source>
        <strain evidence="3">KU_S4_2022</strain>
        <tissue evidence="3">Muscle</tissue>
    </source>
</reference>
<keyword evidence="2" id="KW-0812">Transmembrane</keyword>
<feature type="region of interest" description="Disordered" evidence="1">
    <location>
        <begin position="1"/>
        <end position="40"/>
    </location>
</feature>
<proteinExistence type="predicted"/>
<keyword evidence="2" id="KW-0472">Membrane</keyword>
<accession>A0A9Q0ESE9</accession>